<gene>
    <name evidence="2" type="ORF">AYO20_03509</name>
</gene>
<evidence type="ECO:0000313" key="2">
    <source>
        <dbReference type="EMBL" id="OAL37333.1"/>
    </source>
</evidence>
<proteinExistence type="predicted"/>
<comment type="caution">
    <text evidence="2">The sequence shown here is derived from an EMBL/GenBank/DDBJ whole genome shotgun (WGS) entry which is preliminary data.</text>
</comment>
<keyword evidence="3" id="KW-1185">Reference proteome</keyword>
<dbReference type="GeneID" id="34586931"/>
<protein>
    <submittedName>
        <fullName evidence="2">Uncharacterized protein</fullName>
    </submittedName>
</protein>
<evidence type="ECO:0000313" key="3">
    <source>
        <dbReference type="Proteomes" id="UP000185904"/>
    </source>
</evidence>
<dbReference type="EMBL" id="LVCJ01000016">
    <property type="protein sequence ID" value="OAL37333.1"/>
    <property type="molecule type" value="Genomic_DNA"/>
</dbReference>
<sequence length="183" mass="19708">MENSIAPPSVMMFNPSGYGLNIGQTDVVNNLVVDSIGLLNLPPNMAGPYLPEDSSTISDVYGMWLGPTPEEGGFSIEFSIVGPYPPAEGVRSGEAARESTTTTTTTEPDASIAPPKSVKWSRVKFAALFLDELKCAERQLKEAQDRWKDNPQALELLDAWLKEVADAKKKYELEGEGGGLGSS</sequence>
<name>A0A178D7Z0_9EURO</name>
<evidence type="ECO:0000256" key="1">
    <source>
        <dbReference type="SAM" id="MobiDB-lite"/>
    </source>
</evidence>
<accession>A0A178D7Z0</accession>
<dbReference type="AlphaFoldDB" id="A0A178D7Z0"/>
<feature type="region of interest" description="Disordered" evidence="1">
    <location>
        <begin position="88"/>
        <end position="114"/>
    </location>
</feature>
<dbReference type="OrthoDB" id="5330646at2759"/>
<dbReference type="Proteomes" id="UP000185904">
    <property type="component" value="Unassembled WGS sequence"/>
</dbReference>
<organism evidence="2 3">
    <name type="scientific">Fonsecaea nubica</name>
    <dbReference type="NCBI Taxonomy" id="856822"/>
    <lineage>
        <taxon>Eukaryota</taxon>
        <taxon>Fungi</taxon>
        <taxon>Dikarya</taxon>
        <taxon>Ascomycota</taxon>
        <taxon>Pezizomycotina</taxon>
        <taxon>Eurotiomycetes</taxon>
        <taxon>Chaetothyriomycetidae</taxon>
        <taxon>Chaetothyriales</taxon>
        <taxon>Herpotrichiellaceae</taxon>
        <taxon>Fonsecaea</taxon>
    </lineage>
</organism>
<reference evidence="2 3" key="1">
    <citation type="submission" date="2016-03" db="EMBL/GenBank/DDBJ databases">
        <title>The draft genome sequence of Fonsecaea nubica causative agent of cutaneous subcutaneous infection in human host.</title>
        <authorList>
            <person name="Costa F."/>
            <person name="Sybren D.H."/>
            <person name="Raittz R.T."/>
            <person name="Weiss V.A."/>
            <person name="Leao A.C."/>
            <person name="Gomes R."/>
            <person name="De Souza E.M."/>
            <person name="Pedrosa F.O."/>
            <person name="Steffens M.B."/>
            <person name="Bombassaro A."/>
            <person name="Tadra-Sfeir M.Z."/>
            <person name="Moreno L.F."/>
            <person name="Najafzadeh M.J."/>
            <person name="Felipe M.S."/>
            <person name="Teixeira M."/>
            <person name="Sun J."/>
            <person name="Xi L."/>
            <person name="Castro M.A."/>
            <person name="Vicente V.A."/>
        </authorList>
    </citation>
    <scope>NUCLEOTIDE SEQUENCE [LARGE SCALE GENOMIC DNA]</scope>
    <source>
        <strain evidence="2 3">CBS 269.64</strain>
    </source>
</reference>
<dbReference type="RefSeq" id="XP_022502345.1">
    <property type="nucleotide sequence ID" value="XM_022641812.1"/>
</dbReference>